<keyword evidence="2" id="KW-1185">Reference proteome</keyword>
<evidence type="ECO:0008006" key="3">
    <source>
        <dbReference type="Google" id="ProtNLM"/>
    </source>
</evidence>
<evidence type="ECO:0000313" key="2">
    <source>
        <dbReference type="Proteomes" id="UP000621631"/>
    </source>
</evidence>
<comment type="caution">
    <text evidence="1">The sequence shown here is derived from an EMBL/GenBank/DDBJ whole genome shotgun (WGS) entry which is preliminary data.</text>
</comment>
<reference evidence="1 2" key="1">
    <citation type="submission" date="2020-09" db="EMBL/GenBank/DDBJ databases">
        <title>Draft Genome Sequences of Oil-Oxidizing Bacteria Halomonas titanicae, Marinobacter lutaoensis, and Virgibacillus halodenitrificans Isolated from Highly Saline Environments.</title>
        <authorList>
            <person name="Grouzdev D.S."/>
            <person name="Sokolova D.S."/>
            <person name="Semenova E.M."/>
            <person name="Borzenkov I.A."/>
            <person name="Bidzhieva S.K."/>
            <person name="Poltaraus A.B."/>
            <person name="Nazina T.N."/>
        </authorList>
    </citation>
    <scope>NUCLEOTIDE SEQUENCE [LARGE SCALE GENOMIC DNA]</scope>
    <source>
        <strain evidence="1 2">VKM B-3472D</strain>
    </source>
</reference>
<protein>
    <recommendedName>
        <fullName evidence="3">Apea-like HEPN domain-containing protein</fullName>
    </recommendedName>
</protein>
<organism evidence="1 2">
    <name type="scientific">Virgibacillus halodenitrificans</name>
    <name type="common">Bacillus halodenitrificans</name>
    <dbReference type="NCBI Taxonomy" id="1482"/>
    <lineage>
        <taxon>Bacteria</taxon>
        <taxon>Bacillati</taxon>
        <taxon>Bacillota</taxon>
        <taxon>Bacilli</taxon>
        <taxon>Bacillales</taxon>
        <taxon>Bacillaceae</taxon>
        <taxon>Virgibacillus</taxon>
    </lineage>
</organism>
<sequence length="496" mass="58558">MNEKRLEILLLSKNENESVVFEEASEIINAVFEVKDEGINNFKQTDYFFICEENGNNFLVNINKSTYKDKIILFVSLYTEHQMEATPFYDLKILLKDSLRSLADKIYWIYDEQNEKQSQELYQIINKAENSFRVLIINYMTSKYGLDWWDQIPKQVRKEDRQAGYLSSLTDFKDINLDMYFLDITDLTRLLESEYKFDVNFTVDFKTRHEFPTDKEIVRKSLRKELKQLIEDQFDYVLKDEKGFWKHELAVFFNNAQEFKEKWDRLSNDRNHIAHNKIIDMNMYEIMKRNGLYVIEELQKAISKVNQSEVSQEEINFLNFVTEETKRNDIEGQGVGILANSQIEQIFSEFIVDSILSPADDMIYFCEALKSSYTAQDIDLVAEERLIEITGFNDEAFIVSINEFIPDDDEGAESRLTLTMKNDSDSKKFVITYRNSTVELNEDGMYRLETEGELDTYDLEKDVDSEQGVDNEILFQLQQFINEQPSNRALEKLEED</sequence>
<dbReference type="RefSeq" id="WP_189779310.1">
    <property type="nucleotide sequence ID" value="NZ_JACWEZ010000022.1"/>
</dbReference>
<proteinExistence type="predicted"/>
<accession>A0ABR7VTQ3</accession>
<evidence type="ECO:0000313" key="1">
    <source>
        <dbReference type="EMBL" id="MBD1224660.1"/>
    </source>
</evidence>
<gene>
    <name evidence="1" type="ORF">IC602_18755</name>
</gene>
<name>A0ABR7VTQ3_VIRHA</name>
<dbReference type="EMBL" id="JACWEZ010000022">
    <property type="protein sequence ID" value="MBD1224660.1"/>
    <property type="molecule type" value="Genomic_DNA"/>
</dbReference>
<dbReference type="Proteomes" id="UP000621631">
    <property type="component" value="Unassembled WGS sequence"/>
</dbReference>